<dbReference type="EMBL" id="CP132921">
    <property type="protein sequence ID" value="WMW03582.1"/>
    <property type="molecule type" value="Genomic_DNA"/>
</dbReference>
<reference evidence="1 2" key="1">
    <citation type="submission" date="2023-08" db="EMBL/GenBank/DDBJ databases">
        <title>Complete Genome Sequence of Pseudomonas entomophila TVIN A01.</title>
        <authorList>
            <person name="Shelke T."/>
            <person name="Mahar N.S."/>
            <person name="Gupta I."/>
            <person name="Gupta V."/>
        </authorList>
    </citation>
    <scope>NUCLEOTIDE SEQUENCE [LARGE SCALE GENOMIC DNA]</scope>
    <source>
        <strain evidence="1 2">TVIN-A01</strain>
    </source>
</reference>
<dbReference type="Pfam" id="PF06296">
    <property type="entry name" value="RelE"/>
    <property type="match status" value="1"/>
</dbReference>
<dbReference type="InterPro" id="IPR009387">
    <property type="entry name" value="HigB-2"/>
</dbReference>
<proteinExistence type="predicted"/>
<keyword evidence="2" id="KW-1185">Reference proteome</keyword>
<accession>A0ABY9QHS8</accession>
<protein>
    <submittedName>
        <fullName evidence="1">Type II toxin-antitoxin system RelE/ParE family toxin</fullName>
    </submittedName>
</protein>
<evidence type="ECO:0000313" key="1">
    <source>
        <dbReference type="EMBL" id="WMW03582.1"/>
    </source>
</evidence>
<dbReference type="GeneID" id="32806028"/>
<dbReference type="RefSeq" id="WP_011534069.1">
    <property type="nucleotide sequence ID" value="NZ_CP132921.1"/>
</dbReference>
<name>A0ABY9QHS8_9PSED</name>
<organism evidence="1 2">
    <name type="scientific">Pseudomonas entomophila</name>
    <dbReference type="NCBI Taxonomy" id="312306"/>
    <lineage>
        <taxon>Bacteria</taxon>
        <taxon>Pseudomonadati</taxon>
        <taxon>Pseudomonadota</taxon>
        <taxon>Gammaproteobacteria</taxon>
        <taxon>Pseudomonadales</taxon>
        <taxon>Pseudomonadaceae</taxon>
        <taxon>Pseudomonas</taxon>
    </lineage>
</organism>
<evidence type="ECO:0000313" key="2">
    <source>
        <dbReference type="Proteomes" id="UP001183127"/>
    </source>
</evidence>
<dbReference type="PIRSF" id="PIRSF018634">
    <property type="entry name" value="UCP018634"/>
    <property type="match status" value="1"/>
</dbReference>
<dbReference type="Proteomes" id="UP001183127">
    <property type="component" value="Chromosome"/>
</dbReference>
<gene>
    <name evidence="1" type="ORF">RAH46_14635</name>
</gene>
<sequence>MDVYKRREFARWQVRECVPDNVLCKAVAEMQSGLVDASLGGLLYKKRVAGWGIGKRGGYRTLLSARVGSRYVFLHGFAKNDVANVTSSEQKALQFTGRVFLELSPQALAKALDCGVLMEVHCDPQTY</sequence>